<gene>
    <name evidence="3" type="ORF">SAMN05443507_12426</name>
</gene>
<proteinExistence type="predicted"/>
<keyword evidence="1" id="KW-0812">Transmembrane</keyword>
<dbReference type="InterPro" id="IPR037522">
    <property type="entry name" value="HD_GYP_dom"/>
</dbReference>
<sequence>MRLNMDFSHLTMTLFWFILLIVFIIIVILGSLLFRQVRWRKHYETEMNRMERMAQEIRPTARIEENLAAVLRILSSMHEAPNYAAYVLDKRSQRYILKATLHPFDKFSNTGPSYSGLAVDSREKYLPPMVLEADATRASVQVIYEGEVPLLSMQTEGKLVLFRIGPVYRVAKPIRMEMRKFLHQYSKLIEDVVALETARLQQEIASLGEDAVKKVARLSTDESSALELIVQSFTGFSGYCGGAFFRAAENEEQAVIAVGALRGLRSRLKQDQELQDMLKTWIEGRPYCFIGRQSQEFYQLPGYLTVSDVGAVLIVQIPQQGILLICFGADLDNKNALRPNESQIQLLVDQMVQISSFSSLHRRLGRSYSYMLWNLSNMVDDFNPYTVGYSEMMARYSLVVGKRMGMTEEELRDLALAAHLSNIGVIGLNMELLSKEGVFNDAEYESIKLHVQIGASMILIASGNERAAQYVLYHHERIDGLGFPEGLKGEDIPLGARIIHVIQVFLAKINGRAWRTPLSFEKALETLQQAAGTQLDGRVVNAFVDWWKERAQMPEVNNRTLAPCYELCCTPKHICQACPVYQSAAPRCWEVGNHLCKAHGRECKTCFVRTEFLYRNKEFVH</sequence>
<organism evidence="3 4">
    <name type="scientific">Alicyclobacillus tolerans</name>
    <dbReference type="NCBI Taxonomy" id="90970"/>
    <lineage>
        <taxon>Bacteria</taxon>
        <taxon>Bacillati</taxon>
        <taxon>Bacillota</taxon>
        <taxon>Bacilli</taxon>
        <taxon>Bacillales</taxon>
        <taxon>Alicyclobacillaceae</taxon>
        <taxon>Alicyclobacillus</taxon>
    </lineage>
</organism>
<evidence type="ECO:0000259" key="2">
    <source>
        <dbReference type="PROSITE" id="PS51832"/>
    </source>
</evidence>
<evidence type="ECO:0000313" key="4">
    <source>
        <dbReference type="Proteomes" id="UP000184016"/>
    </source>
</evidence>
<dbReference type="PANTHER" id="PTHR43155">
    <property type="entry name" value="CYCLIC DI-GMP PHOSPHODIESTERASE PA4108-RELATED"/>
    <property type="match status" value="1"/>
</dbReference>
<keyword evidence="4" id="KW-1185">Reference proteome</keyword>
<dbReference type="Gene3D" id="1.10.3210.10">
    <property type="entry name" value="Hypothetical protein af1432"/>
    <property type="match status" value="1"/>
</dbReference>
<dbReference type="Pfam" id="PF13487">
    <property type="entry name" value="HD_5"/>
    <property type="match status" value="1"/>
</dbReference>
<feature type="domain" description="HD-GYP" evidence="2">
    <location>
        <begin position="364"/>
        <end position="559"/>
    </location>
</feature>
<accession>A0A1M6VSR9</accession>
<dbReference type="EMBL" id="FRAF01000024">
    <property type="protein sequence ID" value="SHK84583.1"/>
    <property type="molecule type" value="Genomic_DNA"/>
</dbReference>
<evidence type="ECO:0000313" key="3">
    <source>
        <dbReference type="EMBL" id="SHK84583.1"/>
    </source>
</evidence>
<dbReference type="PANTHER" id="PTHR43155:SF2">
    <property type="entry name" value="CYCLIC DI-GMP PHOSPHODIESTERASE PA4108"/>
    <property type="match status" value="1"/>
</dbReference>
<dbReference type="PROSITE" id="PS51832">
    <property type="entry name" value="HD_GYP"/>
    <property type="match status" value="1"/>
</dbReference>
<feature type="transmembrane region" description="Helical" evidence="1">
    <location>
        <begin position="12"/>
        <end position="34"/>
    </location>
</feature>
<dbReference type="InterPro" id="IPR003607">
    <property type="entry name" value="HD/PDEase_dom"/>
</dbReference>
<dbReference type="AlphaFoldDB" id="A0A1M6VSR9"/>
<dbReference type="SUPFAM" id="SSF109604">
    <property type="entry name" value="HD-domain/PDEase-like"/>
    <property type="match status" value="1"/>
</dbReference>
<reference evidence="4" key="1">
    <citation type="submission" date="2016-11" db="EMBL/GenBank/DDBJ databases">
        <authorList>
            <person name="Varghese N."/>
            <person name="Submissions S."/>
        </authorList>
    </citation>
    <scope>NUCLEOTIDE SEQUENCE [LARGE SCALE GENOMIC DNA]</scope>
    <source>
        <strain evidence="4">USBA-503</strain>
    </source>
</reference>
<dbReference type="STRING" id="1830138.SAMN05443507_12426"/>
<dbReference type="Proteomes" id="UP000184016">
    <property type="component" value="Unassembled WGS sequence"/>
</dbReference>
<evidence type="ECO:0000256" key="1">
    <source>
        <dbReference type="SAM" id="Phobius"/>
    </source>
</evidence>
<keyword evidence="1" id="KW-0472">Membrane</keyword>
<keyword evidence="1" id="KW-1133">Transmembrane helix</keyword>
<dbReference type="CDD" id="cd00077">
    <property type="entry name" value="HDc"/>
    <property type="match status" value="1"/>
</dbReference>
<name>A0A1M6VSR9_9BACL</name>
<protein>
    <submittedName>
        <fullName evidence="3">HD domain-containing protein</fullName>
    </submittedName>
</protein>